<sequence length="346" mass="38526">MVLIVPPITQLFVFAFAATLDVKNVPIGILNRDSGQPSYELVQRFYGSPTFNKILYLQSVADISRLIDTQQVTLVIHIDEQFSRNLKAGKPADIQFILDGRKSNTAQIVQGYAFRIIDQFNRDFALQAGLPLQSTDLVTRNWFNPNLLYEWFNIPNLMGILTMLVGLIVTSLSVARERELGTFDQLLVSPLQPTEILIGKTVPAIVIGMVEGSIILLAAIFIFRIPFTGSVWLLYSSLFVFISAVVGVGLFISSLSMTQQQAILGTFVFMSPAVMLSGFATPIENMPSWLQTLTLANPLRYFLVVVKGVFLKSMPAAMIFENTWPMAIIAACTLTGAGWFFRRRLQ</sequence>
<dbReference type="EMBL" id="LN879502">
    <property type="protein sequence ID" value="CUI15751.1"/>
    <property type="molecule type" value="Genomic_DNA"/>
</dbReference>
<gene>
    <name evidence="10" type="primary">ybhR</name>
    <name evidence="10" type="ORF">PNK_0113</name>
</gene>
<feature type="transmembrane region" description="Helical" evidence="8">
    <location>
        <begin position="231"/>
        <end position="252"/>
    </location>
</feature>
<feature type="domain" description="ABC transmembrane type-2" evidence="9">
    <location>
        <begin position="106"/>
        <end position="344"/>
    </location>
</feature>
<dbReference type="InterPro" id="IPR013525">
    <property type="entry name" value="ABC2_TM"/>
</dbReference>
<dbReference type="PANTHER" id="PTHR30294">
    <property type="entry name" value="MEMBRANE COMPONENT OF ABC TRANSPORTER YHHJ-RELATED"/>
    <property type="match status" value="1"/>
</dbReference>
<proteinExistence type="inferred from homology"/>
<dbReference type="PANTHER" id="PTHR30294:SF44">
    <property type="entry name" value="MULTIDRUG ABC TRANSPORTER PERMEASE YBHR-RELATED"/>
    <property type="match status" value="1"/>
</dbReference>
<dbReference type="GO" id="GO:0005886">
    <property type="term" value="C:plasma membrane"/>
    <property type="evidence" value="ECO:0007669"/>
    <property type="project" value="UniProtKB-SubCell"/>
</dbReference>
<reference evidence="11" key="1">
    <citation type="submission" date="2015-09" db="EMBL/GenBank/DDBJ databases">
        <authorList>
            <person name="Bertelli C."/>
        </authorList>
    </citation>
    <scope>NUCLEOTIDE SEQUENCE [LARGE SCALE GENOMIC DNA]</scope>
    <source>
        <strain evidence="11">KNic</strain>
    </source>
</reference>
<dbReference type="InterPro" id="IPR047817">
    <property type="entry name" value="ABC2_TM_bact-type"/>
</dbReference>
<evidence type="ECO:0000256" key="3">
    <source>
        <dbReference type="ARBA" id="ARBA00022448"/>
    </source>
</evidence>
<keyword evidence="3" id="KW-0813">Transport</keyword>
<evidence type="ECO:0000313" key="11">
    <source>
        <dbReference type="Proteomes" id="UP000069902"/>
    </source>
</evidence>
<keyword evidence="6 8" id="KW-1133">Transmembrane helix</keyword>
<dbReference type="Pfam" id="PF12698">
    <property type="entry name" value="ABC2_membrane_3"/>
    <property type="match status" value="1"/>
</dbReference>
<evidence type="ECO:0000256" key="2">
    <source>
        <dbReference type="ARBA" id="ARBA00007783"/>
    </source>
</evidence>
<dbReference type="KEGG" id="pnl:PNK_0113"/>
<accession>A0A0U5J9H3</accession>
<keyword evidence="11" id="KW-1185">Reference proteome</keyword>
<evidence type="ECO:0000256" key="5">
    <source>
        <dbReference type="ARBA" id="ARBA00022692"/>
    </source>
</evidence>
<evidence type="ECO:0000256" key="4">
    <source>
        <dbReference type="ARBA" id="ARBA00022475"/>
    </source>
</evidence>
<dbReference type="Gene3D" id="3.40.1710.10">
    <property type="entry name" value="abc type-2 transporter like domain"/>
    <property type="match status" value="1"/>
</dbReference>
<comment type="similarity">
    <text evidence="2">Belongs to the ABC-2 integral membrane protein family.</text>
</comment>
<dbReference type="AlphaFoldDB" id="A0A0U5J9H3"/>
<dbReference type="PATRIC" id="fig|389348.3.peg.133"/>
<feature type="transmembrane region" description="Helical" evidence="8">
    <location>
        <begin position="264"/>
        <end position="283"/>
    </location>
</feature>
<dbReference type="PROSITE" id="PS51012">
    <property type="entry name" value="ABC_TM2"/>
    <property type="match status" value="1"/>
</dbReference>
<organism evidence="10 11">
    <name type="scientific">Candidatus Protochlamydia naegleriophila</name>
    <dbReference type="NCBI Taxonomy" id="389348"/>
    <lineage>
        <taxon>Bacteria</taxon>
        <taxon>Pseudomonadati</taxon>
        <taxon>Chlamydiota</taxon>
        <taxon>Chlamydiia</taxon>
        <taxon>Parachlamydiales</taxon>
        <taxon>Parachlamydiaceae</taxon>
        <taxon>Candidatus Protochlamydia</taxon>
    </lineage>
</organism>
<feature type="transmembrane region" description="Helical" evidence="8">
    <location>
        <begin position="157"/>
        <end position="175"/>
    </location>
</feature>
<dbReference type="InParanoid" id="A0A0U5J9H3"/>
<evidence type="ECO:0000256" key="1">
    <source>
        <dbReference type="ARBA" id="ARBA00004651"/>
    </source>
</evidence>
<evidence type="ECO:0000313" key="10">
    <source>
        <dbReference type="EMBL" id="CUI15751.1"/>
    </source>
</evidence>
<protein>
    <submittedName>
        <fullName evidence="10">Putative Inner membrane transport permease YbhR</fullName>
    </submittedName>
</protein>
<dbReference type="STRING" id="389348.PNK_0113"/>
<evidence type="ECO:0000256" key="8">
    <source>
        <dbReference type="SAM" id="Phobius"/>
    </source>
</evidence>
<dbReference type="Proteomes" id="UP000069902">
    <property type="component" value="Chromosome cPNK"/>
</dbReference>
<comment type="subcellular location">
    <subcellularLocation>
        <location evidence="1">Cell membrane</location>
        <topology evidence="1">Multi-pass membrane protein</topology>
    </subcellularLocation>
</comment>
<feature type="transmembrane region" description="Helical" evidence="8">
    <location>
        <begin position="323"/>
        <end position="341"/>
    </location>
</feature>
<evidence type="ECO:0000259" key="9">
    <source>
        <dbReference type="PROSITE" id="PS51012"/>
    </source>
</evidence>
<keyword evidence="7 8" id="KW-0472">Membrane</keyword>
<dbReference type="GO" id="GO:0140359">
    <property type="term" value="F:ABC-type transporter activity"/>
    <property type="evidence" value="ECO:0007669"/>
    <property type="project" value="InterPro"/>
</dbReference>
<keyword evidence="5 8" id="KW-0812">Transmembrane</keyword>
<evidence type="ECO:0000256" key="6">
    <source>
        <dbReference type="ARBA" id="ARBA00022989"/>
    </source>
</evidence>
<name>A0A0U5J9H3_9BACT</name>
<evidence type="ECO:0000256" key="7">
    <source>
        <dbReference type="ARBA" id="ARBA00023136"/>
    </source>
</evidence>
<dbReference type="InterPro" id="IPR051449">
    <property type="entry name" value="ABC-2_transporter_component"/>
</dbReference>
<keyword evidence="4" id="KW-1003">Cell membrane</keyword>
<dbReference type="FunCoup" id="A0A0U5J9H3">
    <property type="interactions" value="109"/>
</dbReference>
<feature type="transmembrane region" description="Helical" evidence="8">
    <location>
        <begin position="196"/>
        <end position="225"/>
    </location>
</feature>